<comment type="caution">
    <text evidence="8">The sequence shown here is derived from an EMBL/GenBank/DDBJ whole genome shotgun (WGS) entry which is preliminary data.</text>
</comment>
<dbReference type="PANTHER" id="PTHR43744">
    <property type="entry name" value="ABC TRANSPORTER PERMEASE PROTEIN MG189-RELATED-RELATED"/>
    <property type="match status" value="1"/>
</dbReference>
<name>A0A645HCG1_9ZZZZ</name>
<dbReference type="EMBL" id="VSSQ01089984">
    <property type="protein sequence ID" value="MPN36062.1"/>
    <property type="molecule type" value="Genomic_DNA"/>
</dbReference>
<proteinExistence type="predicted"/>
<feature type="transmembrane region" description="Helical" evidence="7">
    <location>
        <begin position="74"/>
        <end position="94"/>
    </location>
</feature>
<evidence type="ECO:0000256" key="3">
    <source>
        <dbReference type="ARBA" id="ARBA00022475"/>
    </source>
</evidence>
<protein>
    <submittedName>
        <fullName evidence="8">Uncharacterized protein</fullName>
    </submittedName>
</protein>
<keyword evidence="4 7" id="KW-0812">Transmembrane</keyword>
<evidence type="ECO:0000256" key="2">
    <source>
        <dbReference type="ARBA" id="ARBA00022448"/>
    </source>
</evidence>
<dbReference type="Gene3D" id="1.10.3720.10">
    <property type="entry name" value="MetI-like"/>
    <property type="match status" value="1"/>
</dbReference>
<comment type="subcellular location">
    <subcellularLocation>
        <location evidence="1">Cell membrane</location>
        <topology evidence="1">Multi-pass membrane protein</topology>
    </subcellularLocation>
</comment>
<organism evidence="8">
    <name type="scientific">bioreactor metagenome</name>
    <dbReference type="NCBI Taxonomy" id="1076179"/>
    <lineage>
        <taxon>unclassified sequences</taxon>
        <taxon>metagenomes</taxon>
        <taxon>ecological metagenomes</taxon>
    </lineage>
</organism>
<dbReference type="GO" id="GO:0005886">
    <property type="term" value="C:plasma membrane"/>
    <property type="evidence" value="ECO:0007669"/>
    <property type="project" value="UniProtKB-SubCell"/>
</dbReference>
<feature type="transmembrane region" description="Helical" evidence="7">
    <location>
        <begin position="12"/>
        <end position="35"/>
    </location>
</feature>
<keyword evidence="2" id="KW-0813">Transport</keyword>
<evidence type="ECO:0000256" key="6">
    <source>
        <dbReference type="ARBA" id="ARBA00023136"/>
    </source>
</evidence>
<dbReference type="SUPFAM" id="SSF161098">
    <property type="entry name" value="MetI-like"/>
    <property type="match status" value="1"/>
</dbReference>
<evidence type="ECO:0000256" key="4">
    <source>
        <dbReference type="ARBA" id="ARBA00022692"/>
    </source>
</evidence>
<sequence>MATYSSRSSSAIISVIALYLAVGYWNAYFTALIYLSDRNKHPLQLFLREILLVQTGGEMADEEANSERKKLVQVVKYAVIVVSTAPIMCLYPFLQKYFVKGVMIGSLKG</sequence>
<dbReference type="AlphaFoldDB" id="A0A645HCG1"/>
<accession>A0A645HCG1</accession>
<keyword evidence="3" id="KW-1003">Cell membrane</keyword>
<dbReference type="InterPro" id="IPR035906">
    <property type="entry name" value="MetI-like_sf"/>
</dbReference>
<evidence type="ECO:0000256" key="7">
    <source>
        <dbReference type="SAM" id="Phobius"/>
    </source>
</evidence>
<evidence type="ECO:0000313" key="8">
    <source>
        <dbReference type="EMBL" id="MPN36062.1"/>
    </source>
</evidence>
<evidence type="ECO:0000256" key="1">
    <source>
        <dbReference type="ARBA" id="ARBA00004651"/>
    </source>
</evidence>
<evidence type="ECO:0000256" key="5">
    <source>
        <dbReference type="ARBA" id="ARBA00022989"/>
    </source>
</evidence>
<reference evidence="8" key="1">
    <citation type="submission" date="2019-08" db="EMBL/GenBank/DDBJ databases">
        <authorList>
            <person name="Kucharzyk K."/>
            <person name="Murdoch R.W."/>
            <person name="Higgins S."/>
            <person name="Loffler F."/>
        </authorList>
    </citation>
    <scope>NUCLEOTIDE SEQUENCE</scope>
</reference>
<gene>
    <name evidence="8" type="ORF">SDC9_183567</name>
</gene>
<keyword evidence="5 7" id="KW-1133">Transmembrane helix</keyword>
<keyword evidence="6 7" id="KW-0472">Membrane</keyword>
<dbReference type="PANTHER" id="PTHR43744:SF9">
    <property type="entry name" value="POLYGALACTURONAN_RHAMNOGALACTURONAN TRANSPORT SYSTEM PERMEASE PROTEIN YTCP"/>
    <property type="match status" value="1"/>
</dbReference>